<dbReference type="InterPro" id="IPR020422">
    <property type="entry name" value="TYR_PHOSPHATASE_DUAL_dom"/>
</dbReference>
<evidence type="ECO:0000256" key="3">
    <source>
        <dbReference type="ARBA" id="ARBA00022801"/>
    </source>
</evidence>
<evidence type="ECO:0000259" key="6">
    <source>
        <dbReference type="SMART" id="SM00195"/>
    </source>
</evidence>
<protein>
    <recommendedName>
        <fullName evidence="2">protein-tyrosine-phosphatase</fullName>
        <ecNumber evidence="2">3.1.3.48</ecNumber>
    </recommendedName>
</protein>
<reference evidence="7" key="1">
    <citation type="submission" date="2021-01" db="EMBL/GenBank/DDBJ databases">
        <authorList>
            <person name="Corre E."/>
            <person name="Pelletier E."/>
            <person name="Niang G."/>
            <person name="Scheremetjew M."/>
            <person name="Finn R."/>
            <person name="Kale V."/>
            <person name="Holt S."/>
            <person name="Cochrane G."/>
            <person name="Meng A."/>
            <person name="Brown T."/>
            <person name="Cohen L."/>
        </authorList>
    </citation>
    <scope>NUCLEOTIDE SEQUENCE</scope>
    <source>
        <strain evidence="7">10249 10 AB</strain>
    </source>
</reference>
<dbReference type="PANTHER" id="PTHR10159">
    <property type="entry name" value="DUAL SPECIFICITY PROTEIN PHOSPHATASE"/>
    <property type="match status" value="1"/>
</dbReference>
<accession>A0A7S4ANI1</accession>
<feature type="region of interest" description="Disordered" evidence="5">
    <location>
        <begin position="167"/>
        <end position="195"/>
    </location>
</feature>
<dbReference type="GO" id="GO:0017017">
    <property type="term" value="F:MAP kinase tyrosine/serine/threonine phosphatase activity"/>
    <property type="evidence" value="ECO:0007669"/>
    <property type="project" value="TreeGrafter"/>
</dbReference>
<dbReference type="Pfam" id="PF00782">
    <property type="entry name" value="DSPc"/>
    <property type="match status" value="1"/>
</dbReference>
<gene>
    <name evidence="7" type="ORF">PAUS00366_LOCUS14506</name>
</gene>
<evidence type="ECO:0000256" key="2">
    <source>
        <dbReference type="ARBA" id="ARBA00013064"/>
    </source>
</evidence>
<dbReference type="InterPro" id="IPR000340">
    <property type="entry name" value="Dual-sp_phosphatase_cat-dom"/>
</dbReference>
<proteinExistence type="inferred from homology"/>
<dbReference type="GO" id="GO:0008330">
    <property type="term" value="F:protein tyrosine/threonine phosphatase activity"/>
    <property type="evidence" value="ECO:0007669"/>
    <property type="project" value="TreeGrafter"/>
</dbReference>
<feature type="domain" description="Tyrosine-protein phosphatase" evidence="6">
    <location>
        <begin position="92"/>
        <end position="292"/>
    </location>
</feature>
<keyword evidence="4" id="KW-0904">Protein phosphatase</keyword>
<dbReference type="EC" id="3.1.3.48" evidence="2"/>
<dbReference type="GO" id="GO:0033550">
    <property type="term" value="F:MAP kinase tyrosine phosphatase activity"/>
    <property type="evidence" value="ECO:0007669"/>
    <property type="project" value="TreeGrafter"/>
</dbReference>
<evidence type="ECO:0000256" key="1">
    <source>
        <dbReference type="ARBA" id="ARBA00008601"/>
    </source>
</evidence>
<dbReference type="Gene3D" id="3.90.190.10">
    <property type="entry name" value="Protein tyrosine phosphatase superfamily"/>
    <property type="match status" value="1"/>
</dbReference>
<dbReference type="InterPro" id="IPR029021">
    <property type="entry name" value="Prot-tyrosine_phosphatase-like"/>
</dbReference>
<evidence type="ECO:0000313" key="7">
    <source>
        <dbReference type="EMBL" id="CAE0721751.1"/>
    </source>
</evidence>
<dbReference type="EMBL" id="HBIX01020620">
    <property type="protein sequence ID" value="CAE0721751.1"/>
    <property type="molecule type" value="Transcribed_RNA"/>
</dbReference>
<organism evidence="7">
    <name type="scientific">Pseudo-nitzschia australis</name>
    <dbReference type="NCBI Taxonomy" id="44445"/>
    <lineage>
        <taxon>Eukaryota</taxon>
        <taxon>Sar</taxon>
        <taxon>Stramenopiles</taxon>
        <taxon>Ochrophyta</taxon>
        <taxon>Bacillariophyta</taxon>
        <taxon>Bacillariophyceae</taxon>
        <taxon>Bacillariophycidae</taxon>
        <taxon>Bacillariales</taxon>
        <taxon>Bacillariaceae</taxon>
        <taxon>Pseudo-nitzschia</taxon>
    </lineage>
</organism>
<dbReference type="GO" id="GO:0005737">
    <property type="term" value="C:cytoplasm"/>
    <property type="evidence" value="ECO:0007669"/>
    <property type="project" value="TreeGrafter"/>
</dbReference>
<dbReference type="SUPFAM" id="SSF52799">
    <property type="entry name" value="(Phosphotyrosine protein) phosphatases II"/>
    <property type="match status" value="1"/>
</dbReference>
<dbReference type="GO" id="GO:0043409">
    <property type="term" value="P:negative regulation of MAPK cascade"/>
    <property type="evidence" value="ECO:0007669"/>
    <property type="project" value="TreeGrafter"/>
</dbReference>
<dbReference type="SMART" id="SM00195">
    <property type="entry name" value="DSPc"/>
    <property type="match status" value="1"/>
</dbReference>
<dbReference type="AlphaFoldDB" id="A0A7S4ANI1"/>
<comment type="similarity">
    <text evidence="1">Belongs to the protein-tyrosine phosphatase family. Non-receptor class dual specificity subfamily.</text>
</comment>
<feature type="region of interest" description="Disordered" evidence="5">
    <location>
        <begin position="348"/>
        <end position="380"/>
    </location>
</feature>
<evidence type="ECO:0000256" key="5">
    <source>
        <dbReference type="SAM" id="MobiDB-lite"/>
    </source>
</evidence>
<evidence type="ECO:0000256" key="4">
    <source>
        <dbReference type="ARBA" id="ARBA00022912"/>
    </source>
</evidence>
<sequence>MESDDDSESNKKKARLGGGTTTSKEQIELDEELYADLPSLQRRFATIRQWIAQPIDSFRCEDGVFRDPYPASIIVNANANHKTNETDDEACAVLEDTGVLIGNKYHASDVDHLVELGVTAVLNCASGGISRLPIDELRERGIRYGFTNVQQDDLKYPILHDLLIPKSSNTNGNGNGTEQHIDKQNNPDDTENPYSYSCPSPSIYSLPRLCASQHLKVAKAMYLEEVVRKKGKLLFFCVAGQNRSATLALATLLLRGKKHYTLDSMCHGLSATRPFVLENQGFQRQVLELERYLKQKNGKKKKNYGGDAQNGDEKDPSMTLTMHAHGDYAREDWIASSFLKQPTMSYDTVESYSSGTPPPPFDAPGDVLPARDSGSSPRSMLISSELESNVNDNANAPSFDTRKRVEFELLIPGLCTMEIFIPVPSSIGEVKECLVDHANKYLLKSEHREVAKSWVVLATFGKDDMYDLPLEKEAIERSVQWDRLSKMFRLKIEENRQEKHEHQKLVHWNSKCRFALVIFSVYCDRNNDNDNDNEPHLPTKVRLQEPWTFVHRERPGAPATLLSNTLSSTHLRAWDFCDGQAFCSKEPIVFSFSEEPGDRRQFMKISTSAQEAQQFHAPGEGGILGMGVNAIVHRVELKSTSPKSLEDEDEVNLNESGIEEWDAAVKRPFSLSKMLASLEAGSEAALGKRLRQLSNRSLLNSDGRVLYFYGLGVALSSNASRPTEYKFEATILARYEEEFSTYTMKRFMQDYTSKETPSPRNGDMEGDGNDDDWRKDFSLISVKVLLVSLLNAFRDLTLMGVQAFDFNHLGNVLISRDHQSVKLLDIDGDRKGSIPLSEYLDESSISLESQSQPFKTSVRQTGRILHKPSLDVDLNAVLPTVVQQLLLGKGRGTSFVVNSKSEIWRLTPHEAKVVVKEIISENFGPLMDSHMAKVVEWFYAMLKKQPPWGNWTHDIYDAMRCIDHLPVR</sequence>
<feature type="region of interest" description="Disordered" evidence="5">
    <location>
        <begin position="298"/>
        <end position="318"/>
    </location>
</feature>
<feature type="region of interest" description="Disordered" evidence="5">
    <location>
        <begin position="1"/>
        <end position="25"/>
    </location>
</feature>
<name>A0A7S4ANI1_9STRA</name>
<dbReference type="PANTHER" id="PTHR10159:SF519">
    <property type="entry name" value="DUAL SPECIFICITY PROTEIN PHOSPHATASE MPK3"/>
    <property type="match status" value="1"/>
</dbReference>
<keyword evidence="3" id="KW-0378">Hydrolase</keyword>